<dbReference type="InterPro" id="IPR036312">
    <property type="entry name" value="Bifun_inhib/LTP/seed_sf"/>
</dbReference>
<keyword evidence="2" id="KW-0732">Signal</keyword>
<sequence length="352" mass="37481">MAARPNAAAAAPAPSSSSSDEVLHPTSLFDDIGHLIGEIPDLPLPRILPCSPAFPKIPLIPCGKPSEVTECRTSLAKYMPACAGFLTGGEPSPPKEVLQVPLCVCHVMNGEADRLFQAPVNHTRAISFMELCGYDIIRPEEAPEFCGLLHHRCGAVEHRVRTVPYFQLLASLCHIMISFLVAVAVILPSLHPSTVAGAEGEANKADAAAAAPSPDGEVLHPTGRNLNIPDLPLPRILPCPPWFPKIPLIPCYNVTPPPPPQPRECRSSLRRLMPCAGFLTNASVPAPPNACCDGFDPFFADQSSDAALLCLCHIASAELLPAPVNHTRVASVMEECGLGLPIDALSRDRTKP</sequence>
<dbReference type="InterPro" id="IPR043325">
    <property type="entry name" value="LTSS"/>
</dbReference>
<keyword evidence="6" id="KW-1133">Transmembrane helix</keyword>
<dbReference type="Proteomes" id="UP000636709">
    <property type="component" value="Unassembled WGS sequence"/>
</dbReference>
<protein>
    <recommendedName>
        <fullName evidence="7">Bifunctional inhibitor/plant lipid transfer protein/seed storage helical domain-containing protein</fullName>
    </recommendedName>
</protein>
<feature type="compositionally biased region" description="Low complexity" evidence="5">
    <location>
        <begin position="1"/>
        <end position="19"/>
    </location>
</feature>
<dbReference type="SUPFAM" id="SSF47699">
    <property type="entry name" value="Bifunctional inhibitor/lipid-transfer protein/seed storage 2S albumin"/>
    <property type="match status" value="1"/>
</dbReference>
<evidence type="ECO:0000313" key="9">
    <source>
        <dbReference type="Proteomes" id="UP000636709"/>
    </source>
</evidence>
<dbReference type="Gene3D" id="1.10.110.10">
    <property type="entry name" value="Plant lipid-transfer and hydrophobic proteins"/>
    <property type="match status" value="1"/>
</dbReference>
<dbReference type="PANTHER" id="PTHR33044">
    <property type="entry name" value="BIFUNCTIONAL INHIBITOR/LIPID-TRANSFER PROTEIN/SEED STORAGE 2S ALBUMIN SUPERFAMILY PROTEIN-RELATED"/>
    <property type="match status" value="1"/>
</dbReference>
<evidence type="ECO:0000256" key="5">
    <source>
        <dbReference type="SAM" id="MobiDB-lite"/>
    </source>
</evidence>
<evidence type="ECO:0000256" key="3">
    <source>
        <dbReference type="ARBA" id="ARBA00023157"/>
    </source>
</evidence>
<evidence type="ECO:0000256" key="1">
    <source>
        <dbReference type="ARBA" id="ARBA00009748"/>
    </source>
</evidence>
<accession>A0A835BDV8</accession>
<dbReference type="CDD" id="cd00010">
    <property type="entry name" value="AAI_LTSS"/>
    <property type="match status" value="2"/>
</dbReference>
<feature type="region of interest" description="Disordered" evidence="5">
    <location>
        <begin position="1"/>
        <end position="23"/>
    </location>
</feature>
<proteinExistence type="inferred from homology"/>
<feature type="domain" description="Bifunctional inhibitor/plant lipid transfer protein/seed storage helical" evidence="7">
    <location>
        <begin position="256"/>
        <end position="338"/>
    </location>
</feature>
<evidence type="ECO:0000256" key="6">
    <source>
        <dbReference type="SAM" id="Phobius"/>
    </source>
</evidence>
<keyword evidence="3" id="KW-1015">Disulfide bond</keyword>
<dbReference type="Pfam" id="PF14368">
    <property type="entry name" value="LTP_2"/>
    <property type="match status" value="1"/>
</dbReference>
<dbReference type="AlphaFoldDB" id="A0A835BDV8"/>
<reference evidence="8" key="1">
    <citation type="submission" date="2020-07" db="EMBL/GenBank/DDBJ databases">
        <title>Genome sequence and genetic diversity analysis of an under-domesticated orphan crop, white fonio (Digitaria exilis).</title>
        <authorList>
            <person name="Bennetzen J.L."/>
            <person name="Chen S."/>
            <person name="Ma X."/>
            <person name="Wang X."/>
            <person name="Yssel A.E.J."/>
            <person name="Chaluvadi S.R."/>
            <person name="Johnson M."/>
            <person name="Gangashetty P."/>
            <person name="Hamidou F."/>
            <person name="Sanogo M.D."/>
            <person name="Zwaenepoel A."/>
            <person name="Wallace J."/>
            <person name="Van De Peer Y."/>
            <person name="Van Deynze A."/>
        </authorList>
    </citation>
    <scope>NUCLEOTIDE SEQUENCE</scope>
    <source>
        <tissue evidence="8">Leaves</tissue>
    </source>
</reference>
<comment type="similarity">
    <text evidence="1">Belongs to the plant LTP family.</text>
</comment>
<evidence type="ECO:0000256" key="2">
    <source>
        <dbReference type="ARBA" id="ARBA00022729"/>
    </source>
</evidence>
<dbReference type="InterPro" id="IPR016140">
    <property type="entry name" value="Bifunc_inhib/LTP/seed_store"/>
</dbReference>
<dbReference type="OrthoDB" id="687130at2759"/>
<feature type="transmembrane region" description="Helical" evidence="6">
    <location>
        <begin position="168"/>
        <end position="187"/>
    </location>
</feature>
<gene>
    <name evidence="8" type="ORF">HU200_041286</name>
</gene>
<organism evidence="8 9">
    <name type="scientific">Digitaria exilis</name>
    <dbReference type="NCBI Taxonomy" id="1010633"/>
    <lineage>
        <taxon>Eukaryota</taxon>
        <taxon>Viridiplantae</taxon>
        <taxon>Streptophyta</taxon>
        <taxon>Embryophyta</taxon>
        <taxon>Tracheophyta</taxon>
        <taxon>Spermatophyta</taxon>
        <taxon>Magnoliopsida</taxon>
        <taxon>Liliopsida</taxon>
        <taxon>Poales</taxon>
        <taxon>Poaceae</taxon>
        <taxon>PACMAD clade</taxon>
        <taxon>Panicoideae</taxon>
        <taxon>Panicodae</taxon>
        <taxon>Paniceae</taxon>
        <taxon>Anthephorinae</taxon>
        <taxon>Digitaria</taxon>
    </lineage>
</organism>
<evidence type="ECO:0000259" key="7">
    <source>
        <dbReference type="Pfam" id="PF14368"/>
    </source>
</evidence>
<keyword evidence="6" id="KW-0472">Membrane</keyword>
<keyword evidence="4" id="KW-0325">Glycoprotein</keyword>
<dbReference type="EMBL" id="JACEFO010001972">
    <property type="protein sequence ID" value="KAF8690882.1"/>
    <property type="molecule type" value="Genomic_DNA"/>
</dbReference>
<keyword evidence="6" id="KW-0812">Transmembrane</keyword>
<name>A0A835BDV8_9POAL</name>
<keyword evidence="9" id="KW-1185">Reference proteome</keyword>
<evidence type="ECO:0000313" key="8">
    <source>
        <dbReference type="EMBL" id="KAF8690882.1"/>
    </source>
</evidence>
<evidence type="ECO:0000256" key="4">
    <source>
        <dbReference type="ARBA" id="ARBA00023180"/>
    </source>
</evidence>
<comment type="caution">
    <text evidence="8">The sequence shown here is derived from an EMBL/GenBank/DDBJ whole genome shotgun (WGS) entry which is preliminary data.</text>
</comment>